<gene>
    <name evidence="1" type="ORF">S12H4_41309</name>
</gene>
<sequence>ANSKTFDIGNGRRQLVVSIGDVHYKDNYADLSEKWKDIDLIWEGNRITKAPYALIHEGNKLTLKNKRTGNTTTIELQDIGGKKIPDVAWERSKGLARAPGIATIDNVALDTDLEVIAEFSAVRFRRILKSDKAPQEAKFKVTGDTSLVVVRASDEDEDIPVETSLKDGILTETLKPDRAVKYPVRIDPTYQVVAGSDDCRQGVKPSLSFSLSDNRQLAGYYNATFYAVGGGMRFTNVTIPRDVTIDSAYLTLRSKKDRSLT</sequence>
<name>X1TJZ4_9ZZZZ</name>
<protein>
    <submittedName>
        <fullName evidence="1">Uncharacterized protein</fullName>
    </submittedName>
</protein>
<dbReference type="AlphaFoldDB" id="X1TJZ4"/>
<feature type="non-terminal residue" evidence="1">
    <location>
        <position position="261"/>
    </location>
</feature>
<accession>X1TJZ4</accession>
<feature type="non-terminal residue" evidence="1">
    <location>
        <position position="1"/>
    </location>
</feature>
<comment type="caution">
    <text evidence="1">The sequence shown here is derived from an EMBL/GenBank/DDBJ whole genome shotgun (WGS) entry which is preliminary data.</text>
</comment>
<proteinExistence type="predicted"/>
<dbReference type="EMBL" id="BARW01025162">
    <property type="protein sequence ID" value="GAJ05574.1"/>
    <property type="molecule type" value="Genomic_DNA"/>
</dbReference>
<reference evidence="1" key="1">
    <citation type="journal article" date="2014" name="Front. Microbiol.">
        <title>High frequency of phylogenetically diverse reductive dehalogenase-homologous genes in deep subseafloor sedimentary metagenomes.</title>
        <authorList>
            <person name="Kawai M."/>
            <person name="Futagami T."/>
            <person name="Toyoda A."/>
            <person name="Takaki Y."/>
            <person name="Nishi S."/>
            <person name="Hori S."/>
            <person name="Arai W."/>
            <person name="Tsubouchi T."/>
            <person name="Morono Y."/>
            <person name="Uchiyama I."/>
            <person name="Ito T."/>
            <person name="Fujiyama A."/>
            <person name="Inagaki F."/>
            <person name="Takami H."/>
        </authorList>
    </citation>
    <scope>NUCLEOTIDE SEQUENCE</scope>
    <source>
        <strain evidence="1">Expedition CK06-06</strain>
    </source>
</reference>
<evidence type="ECO:0000313" key="1">
    <source>
        <dbReference type="EMBL" id="GAJ05574.1"/>
    </source>
</evidence>
<organism evidence="1">
    <name type="scientific">marine sediment metagenome</name>
    <dbReference type="NCBI Taxonomy" id="412755"/>
    <lineage>
        <taxon>unclassified sequences</taxon>
        <taxon>metagenomes</taxon>
        <taxon>ecological metagenomes</taxon>
    </lineage>
</organism>